<dbReference type="GO" id="GO:0005829">
    <property type="term" value="C:cytosol"/>
    <property type="evidence" value="ECO:0007669"/>
    <property type="project" value="TreeGrafter"/>
</dbReference>
<protein>
    <submittedName>
        <fullName evidence="10">Response regulator transcription factor</fullName>
    </submittedName>
</protein>
<dbReference type="FunFam" id="3.40.50.2300:FF:000001">
    <property type="entry name" value="DNA-binding response regulator PhoB"/>
    <property type="match status" value="1"/>
</dbReference>
<dbReference type="GO" id="GO:0006355">
    <property type="term" value="P:regulation of DNA-templated transcription"/>
    <property type="evidence" value="ECO:0007669"/>
    <property type="project" value="InterPro"/>
</dbReference>
<feature type="domain" description="OmpR/PhoB-type" evidence="9">
    <location>
        <begin position="132"/>
        <end position="230"/>
    </location>
</feature>
<dbReference type="InterPro" id="IPR001867">
    <property type="entry name" value="OmpR/PhoB-type_DNA-bd"/>
</dbReference>
<dbReference type="PANTHER" id="PTHR48111:SF22">
    <property type="entry name" value="REGULATOR OF RPOS"/>
    <property type="match status" value="1"/>
</dbReference>
<evidence type="ECO:0000313" key="11">
    <source>
        <dbReference type="Proteomes" id="UP000293162"/>
    </source>
</evidence>
<evidence type="ECO:0000256" key="1">
    <source>
        <dbReference type="ARBA" id="ARBA00022553"/>
    </source>
</evidence>
<evidence type="ECO:0000259" key="9">
    <source>
        <dbReference type="PROSITE" id="PS51755"/>
    </source>
</evidence>
<comment type="caution">
    <text evidence="10">The sequence shown here is derived from an EMBL/GenBank/DDBJ whole genome shotgun (WGS) entry which is preliminary data.</text>
</comment>
<dbReference type="PROSITE" id="PS50110">
    <property type="entry name" value="RESPONSE_REGULATORY"/>
    <property type="match status" value="1"/>
</dbReference>
<reference evidence="10 11" key="1">
    <citation type="submission" date="2019-02" db="EMBL/GenBank/DDBJ databases">
        <title>Bacterial novel species Emticicia sp. 17J42-9 isolated from soil.</title>
        <authorList>
            <person name="Jung H.-Y."/>
        </authorList>
    </citation>
    <scope>NUCLEOTIDE SEQUENCE [LARGE SCALE GENOMIC DNA]</scope>
    <source>
        <strain evidence="10 11">17J42-9</strain>
    </source>
</reference>
<dbReference type="GO" id="GO:0032993">
    <property type="term" value="C:protein-DNA complex"/>
    <property type="evidence" value="ECO:0007669"/>
    <property type="project" value="TreeGrafter"/>
</dbReference>
<dbReference type="PROSITE" id="PS51755">
    <property type="entry name" value="OMPR_PHOB"/>
    <property type="match status" value="1"/>
</dbReference>
<dbReference type="Gene3D" id="1.10.10.10">
    <property type="entry name" value="Winged helix-like DNA-binding domain superfamily/Winged helix DNA-binding domain"/>
    <property type="match status" value="1"/>
</dbReference>
<dbReference type="InterPro" id="IPR036388">
    <property type="entry name" value="WH-like_DNA-bd_sf"/>
</dbReference>
<sequence>MEMSAKKILVIEDDQRIAQLLTRGLSNKGFEIEVAYNGTLGLRRAESIDFDLIILDINLPEMNGFEVCKSIRSFKPNLPILMLTAMSEIEDKIEGFEAGADDYIVKPFDFRELYHRVLVALRHNNPEPENLGNIVKIADLEIFLDSKLVKRAGQEIRLTAREYDFLLFLVRNQGRIISKPEIATNVWDIHFDTGTNVIEVYINILRRKIDKGFEPKLIHTRPGLGYMIRESA</sequence>
<dbReference type="GO" id="GO:0000156">
    <property type="term" value="F:phosphorelay response regulator activity"/>
    <property type="evidence" value="ECO:0007669"/>
    <property type="project" value="TreeGrafter"/>
</dbReference>
<evidence type="ECO:0000256" key="6">
    <source>
        <dbReference type="PROSITE-ProRule" id="PRU00169"/>
    </source>
</evidence>
<dbReference type="SMART" id="SM00862">
    <property type="entry name" value="Trans_reg_C"/>
    <property type="match status" value="1"/>
</dbReference>
<gene>
    <name evidence="10" type="ORF">EWM59_06910</name>
</gene>
<dbReference type="InterPro" id="IPR039420">
    <property type="entry name" value="WalR-like"/>
</dbReference>
<accession>A0A4Q5M3U0</accession>
<dbReference type="CDD" id="cd00383">
    <property type="entry name" value="trans_reg_C"/>
    <property type="match status" value="1"/>
</dbReference>
<name>A0A4Q5M3U0_9BACT</name>
<evidence type="ECO:0000259" key="8">
    <source>
        <dbReference type="PROSITE" id="PS50110"/>
    </source>
</evidence>
<keyword evidence="3" id="KW-0805">Transcription regulation</keyword>
<feature type="DNA-binding region" description="OmpR/PhoB-type" evidence="7">
    <location>
        <begin position="132"/>
        <end position="230"/>
    </location>
</feature>
<feature type="domain" description="Response regulatory" evidence="8">
    <location>
        <begin position="7"/>
        <end position="121"/>
    </location>
</feature>
<evidence type="ECO:0000256" key="4">
    <source>
        <dbReference type="ARBA" id="ARBA00023125"/>
    </source>
</evidence>
<dbReference type="EMBL" id="SEWF01000007">
    <property type="protein sequence ID" value="RYU96537.1"/>
    <property type="molecule type" value="Genomic_DNA"/>
</dbReference>
<dbReference type="Pfam" id="PF00486">
    <property type="entry name" value="Trans_reg_C"/>
    <property type="match status" value="1"/>
</dbReference>
<dbReference type="FunFam" id="1.10.10.10:FF:000005">
    <property type="entry name" value="Two-component system response regulator"/>
    <property type="match status" value="1"/>
</dbReference>
<dbReference type="SUPFAM" id="SSF52172">
    <property type="entry name" value="CheY-like"/>
    <property type="match status" value="1"/>
</dbReference>
<keyword evidence="2" id="KW-0902">Two-component regulatory system</keyword>
<dbReference type="Proteomes" id="UP000293162">
    <property type="component" value="Unassembled WGS sequence"/>
</dbReference>
<evidence type="ECO:0000256" key="7">
    <source>
        <dbReference type="PROSITE-ProRule" id="PRU01091"/>
    </source>
</evidence>
<keyword evidence="11" id="KW-1185">Reference proteome</keyword>
<dbReference type="GO" id="GO:0000976">
    <property type="term" value="F:transcription cis-regulatory region binding"/>
    <property type="evidence" value="ECO:0007669"/>
    <property type="project" value="TreeGrafter"/>
</dbReference>
<feature type="modified residue" description="4-aspartylphosphate" evidence="6">
    <location>
        <position position="56"/>
    </location>
</feature>
<dbReference type="InterPro" id="IPR001789">
    <property type="entry name" value="Sig_transdc_resp-reg_receiver"/>
</dbReference>
<keyword evidence="5" id="KW-0804">Transcription</keyword>
<dbReference type="PANTHER" id="PTHR48111">
    <property type="entry name" value="REGULATOR OF RPOS"/>
    <property type="match status" value="1"/>
</dbReference>
<dbReference type="OrthoDB" id="9790442at2"/>
<dbReference type="InterPro" id="IPR011006">
    <property type="entry name" value="CheY-like_superfamily"/>
</dbReference>
<proteinExistence type="predicted"/>
<dbReference type="SMART" id="SM00448">
    <property type="entry name" value="REC"/>
    <property type="match status" value="1"/>
</dbReference>
<keyword evidence="4 7" id="KW-0238">DNA-binding</keyword>
<dbReference type="AlphaFoldDB" id="A0A4Q5M3U0"/>
<evidence type="ECO:0000256" key="5">
    <source>
        <dbReference type="ARBA" id="ARBA00023163"/>
    </source>
</evidence>
<dbReference type="Pfam" id="PF00072">
    <property type="entry name" value="Response_reg"/>
    <property type="match status" value="1"/>
</dbReference>
<organism evidence="10 11">
    <name type="scientific">Emticicia agri</name>
    <dbReference type="NCBI Taxonomy" id="2492393"/>
    <lineage>
        <taxon>Bacteria</taxon>
        <taxon>Pseudomonadati</taxon>
        <taxon>Bacteroidota</taxon>
        <taxon>Cytophagia</taxon>
        <taxon>Cytophagales</taxon>
        <taxon>Leadbetterellaceae</taxon>
        <taxon>Emticicia</taxon>
    </lineage>
</organism>
<evidence type="ECO:0000256" key="3">
    <source>
        <dbReference type="ARBA" id="ARBA00023015"/>
    </source>
</evidence>
<dbReference type="CDD" id="cd17574">
    <property type="entry name" value="REC_OmpR"/>
    <property type="match status" value="1"/>
</dbReference>
<evidence type="ECO:0000313" key="10">
    <source>
        <dbReference type="EMBL" id="RYU96537.1"/>
    </source>
</evidence>
<dbReference type="Gene3D" id="3.40.50.2300">
    <property type="match status" value="1"/>
</dbReference>
<evidence type="ECO:0000256" key="2">
    <source>
        <dbReference type="ARBA" id="ARBA00023012"/>
    </source>
</evidence>
<keyword evidence="1 6" id="KW-0597">Phosphoprotein</keyword>